<feature type="compositionally biased region" description="Polar residues" evidence="1">
    <location>
        <begin position="237"/>
        <end position="248"/>
    </location>
</feature>
<sequence length="306" mass="30533">MSSSSSSAKPSCSSSSSSKPSSSSSSSSSRPSGSGSSSRPSSSSSSGGSSGGSGSGSAPPQPVPTISANAWMSFFLFCCLVLIILQGPLGLTGPGNSLLPGFPGVPSIGGMGMGMNMPMPGCAGVVSGYVPWCQPQPQVAQAAQPQPQFQVQQVVQNPPTVYNGAGAGVNMGGQGGFASPNGGGGWSWYSNGGGPVRQPVYHTPQQRSVQYQRPGLQIQVNQARGGGGGGGFPQPGANVQSQYMGSPQTAPPQGIPIQPVPVPVTPPPPVMPASPSAIASINNLENAFYPLLVGAIALLVVFDYAS</sequence>
<feature type="region of interest" description="Disordered" evidence="1">
    <location>
        <begin position="225"/>
        <end position="260"/>
    </location>
</feature>
<evidence type="ECO:0000313" key="5">
    <source>
        <dbReference type="Proteomes" id="UP000078595"/>
    </source>
</evidence>
<feature type="transmembrane region" description="Helical" evidence="2">
    <location>
        <begin position="287"/>
        <end position="305"/>
    </location>
</feature>
<dbReference type="OrthoDB" id="2596987at2759"/>
<dbReference type="KEGG" id="kdj:28971666"/>
<gene>
    <name evidence="3" type="ORF">I303_07967</name>
    <name evidence="4" type="ORF">I303_107974</name>
</gene>
<feature type="region of interest" description="Disordered" evidence="1">
    <location>
        <begin position="1"/>
        <end position="61"/>
    </location>
</feature>
<dbReference type="EMBL" id="KI894036">
    <property type="protein sequence ID" value="OBR82053.1"/>
    <property type="molecule type" value="Genomic_DNA"/>
</dbReference>
<keyword evidence="2" id="KW-1133">Transmembrane helix</keyword>
<dbReference type="RefSeq" id="XP_018259895.1">
    <property type="nucleotide sequence ID" value="XM_018411227.1"/>
</dbReference>
<feature type="compositionally biased region" description="Pro residues" evidence="1">
    <location>
        <begin position="249"/>
        <end position="260"/>
    </location>
</feature>
<organism evidence="3">
    <name type="scientific">Kwoniella dejecticola CBS 10117</name>
    <dbReference type="NCBI Taxonomy" id="1296121"/>
    <lineage>
        <taxon>Eukaryota</taxon>
        <taxon>Fungi</taxon>
        <taxon>Dikarya</taxon>
        <taxon>Basidiomycota</taxon>
        <taxon>Agaricomycotina</taxon>
        <taxon>Tremellomycetes</taxon>
        <taxon>Tremellales</taxon>
        <taxon>Cryptococcaceae</taxon>
        <taxon>Kwoniella</taxon>
    </lineage>
</organism>
<keyword evidence="2" id="KW-0472">Membrane</keyword>
<evidence type="ECO:0000313" key="4">
    <source>
        <dbReference type="EMBL" id="WWC65356.1"/>
    </source>
</evidence>
<dbReference type="Proteomes" id="UP000078595">
    <property type="component" value="Chromosome 10"/>
</dbReference>
<evidence type="ECO:0000256" key="2">
    <source>
        <dbReference type="SAM" id="Phobius"/>
    </source>
</evidence>
<proteinExistence type="predicted"/>
<reference evidence="3" key="1">
    <citation type="submission" date="2013-07" db="EMBL/GenBank/DDBJ databases">
        <title>The Genome Sequence of Cryptococcus dejecticola CBS10117.</title>
        <authorList>
            <consortium name="The Broad Institute Genome Sequencing Platform"/>
            <person name="Cuomo C."/>
            <person name="Litvintseva A."/>
            <person name="Chen Y."/>
            <person name="Heitman J."/>
            <person name="Sun S."/>
            <person name="Springer D."/>
            <person name="Dromer F."/>
            <person name="Young S.K."/>
            <person name="Zeng Q."/>
            <person name="Gargeya S."/>
            <person name="Fitzgerald M."/>
            <person name="Abouelleil A."/>
            <person name="Alvarado L."/>
            <person name="Berlin A.M."/>
            <person name="Chapman S.B."/>
            <person name="Dewar J."/>
            <person name="Goldberg J."/>
            <person name="Griggs A."/>
            <person name="Gujja S."/>
            <person name="Hansen M."/>
            <person name="Howarth C."/>
            <person name="Imamovic A."/>
            <person name="Larimer J."/>
            <person name="McCowan C."/>
            <person name="Murphy C."/>
            <person name="Pearson M."/>
            <person name="Priest M."/>
            <person name="Roberts A."/>
            <person name="Saif S."/>
            <person name="Shea T."/>
            <person name="Sykes S."/>
            <person name="Wortman J."/>
            <person name="Nusbaum C."/>
            <person name="Birren B."/>
        </authorList>
    </citation>
    <scope>NUCLEOTIDE SEQUENCE [LARGE SCALE GENOMIC DNA]</scope>
    <source>
        <strain evidence="3">CBS 10117</strain>
    </source>
</reference>
<keyword evidence="5" id="KW-1185">Reference proteome</keyword>
<name>A0A1A5ZW66_9TREE</name>
<feature type="transmembrane region" description="Helical" evidence="2">
    <location>
        <begin position="70"/>
        <end position="91"/>
    </location>
</feature>
<dbReference type="EMBL" id="CP144539">
    <property type="protein sequence ID" value="WWC65356.1"/>
    <property type="molecule type" value="Genomic_DNA"/>
</dbReference>
<accession>A0A1A5ZW66</accession>
<evidence type="ECO:0000313" key="3">
    <source>
        <dbReference type="EMBL" id="OBR82053.1"/>
    </source>
</evidence>
<protein>
    <submittedName>
        <fullName evidence="3">Uncharacterized protein</fullName>
    </submittedName>
</protein>
<feature type="compositionally biased region" description="Low complexity" evidence="1">
    <location>
        <begin position="1"/>
        <end position="47"/>
    </location>
</feature>
<keyword evidence="2" id="KW-0812">Transmembrane</keyword>
<reference evidence="4" key="2">
    <citation type="submission" date="2013-07" db="EMBL/GenBank/DDBJ databases">
        <authorList>
            <consortium name="The Broad Institute Genome Sequencing Platform"/>
            <person name="Cuomo C."/>
            <person name="Litvintseva A."/>
            <person name="Chen Y."/>
            <person name="Heitman J."/>
            <person name="Sun S."/>
            <person name="Springer D."/>
            <person name="Dromer F."/>
            <person name="Young S.K."/>
            <person name="Zeng Q."/>
            <person name="Gargeya S."/>
            <person name="Fitzgerald M."/>
            <person name="Abouelleil A."/>
            <person name="Alvarado L."/>
            <person name="Berlin A.M."/>
            <person name="Chapman S.B."/>
            <person name="Dewar J."/>
            <person name="Goldberg J."/>
            <person name="Griggs A."/>
            <person name="Gujja S."/>
            <person name="Hansen M."/>
            <person name="Howarth C."/>
            <person name="Imamovic A."/>
            <person name="Larimer J."/>
            <person name="McCowan C."/>
            <person name="Murphy C."/>
            <person name="Pearson M."/>
            <person name="Priest M."/>
            <person name="Roberts A."/>
            <person name="Saif S."/>
            <person name="Shea T."/>
            <person name="Sykes S."/>
            <person name="Wortman J."/>
            <person name="Nusbaum C."/>
            <person name="Birren B."/>
        </authorList>
    </citation>
    <scope>NUCLEOTIDE SEQUENCE</scope>
    <source>
        <strain evidence="4">CBS 10117</strain>
    </source>
</reference>
<reference evidence="4" key="3">
    <citation type="submission" date="2024-02" db="EMBL/GenBank/DDBJ databases">
        <title>Comparative genomics of Cryptococcus and Kwoniella reveals pathogenesis evolution and contrasting modes of karyotype evolution via chromosome fusion or intercentromeric recombination.</title>
        <authorList>
            <person name="Coelho M.A."/>
            <person name="David-Palma M."/>
            <person name="Shea T."/>
            <person name="Bowers K."/>
            <person name="McGinley-Smith S."/>
            <person name="Mohammad A.W."/>
            <person name="Gnirke A."/>
            <person name="Yurkov A.M."/>
            <person name="Nowrousian M."/>
            <person name="Sun S."/>
            <person name="Cuomo C.A."/>
            <person name="Heitman J."/>
        </authorList>
    </citation>
    <scope>NUCLEOTIDE SEQUENCE</scope>
    <source>
        <strain evidence="4">CBS 10117</strain>
    </source>
</reference>
<dbReference type="GeneID" id="28971666"/>
<dbReference type="VEuPathDB" id="FungiDB:I303_07967"/>
<dbReference type="AlphaFoldDB" id="A0A1A5ZW66"/>
<evidence type="ECO:0000256" key="1">
    <source>
        <dbReference type="SAM" id="MobiDB-lite"/>
    </source>
</evidence>